<organism evidence="2">
    <name type="scientific">Tetraselmis sp. GSL018</name>
    <dbReference type="NCBI Taxonomy" id="582737"/>
    <lineage>
        <taxon>Eukaryota</taxon>
        <taxon>Viridiplantae</taxon>
        <taxon>Chlorophyta</taxon>
        <taxon>core chlorophytes</taxon>
        <taxon>Chlorodendrophyceae</taxon>
        <taxon>Chlorodendrales</taxon>
        <taxon>Chlorodendraceae</taxon>
        <taxon>Tetraselmis</taxon>
    </lineage>
</organism>
<feature type="non-terminal residue" evidence="2">
    <location>
        <position position="81"/>
    </location>
</feature>
<gene>
    <name evidence="2" type="ORF">TSPGSL018_27733</name>
</gene>
<reference evidence="2" key="1">
    <citation type="submission" date="2014-05" db="EMBL/GenBank/DDBJ databases">
        <title>The transcriptome of the halophilic microalga Tetraselmis sp. GSL018 isolated from the Great Salt Lake, Utah.</title>
        <authorList>
            <person name="Jinkerson R.E."/>
            <person name="D'Adamo S."/>
            <person name="Posewitz M.C."/>
        </authorList>
    </citation>
    <scope>NUCLEOTIDE SEQUENCE</scope>
    <source>
        <strain evidence="2">GSL018</strain>
    </source>
</reference>
<dbReference type="EMBL" id="GBEZ01012038">
    <property type="protein sequence ID" value="JAC73814.1"/>
    <property type="molecule type" value="Transcribed_RNA"/>
</dbReference>
<accession>A0A061RSS6</accession>
<keyword evidence="1" id="KW-0472">Membrane</keyword>
<sequence length="81" mass="9409">MGCISRAKYRVCRCLYFLEYEMRPLLPTTQRCYCFVPSCISMRHGVIGISCFMTVLGVAWFFLSQFIFDPNSGFFPRRGVS</sequence>
<evidence type="ECO:0000256" key="1">
    <source>
        <dbReference type="SAM" id="Phobius"/>
    </source>
</evidence>
<keyword evidence="1" id="KW-0812">Transmembrane</keyword>
<feature type="transmembrane region" description="Helical" evidence="1">
    <location>
        <begin position="46"/>
        <end position="68"/>
    </location>
</feature>
<keyword evidence="1" id="KW-1133">Transmembrane helix</keyword>
<name>A0A061RSS6_9CHLO</name>
<dbReference type="AlphaFoldDB" id="A0A061RSS6"/>
<protein>
    <submittedName>
        <fullName evidence="2">Uncharacterized protein</fullName>
    </submittedName>
</protein>
<proteinExistence type="predicted"/>
<evidence type="ECO:0000313" key="2">
    <source>
        <dbReference type="EMBL" id="JAC73814.1"/>
    </source>
</evidence>